<keyword evidence="2" id="KW-0812">Transmembrane</keyword>
<feature type="compositionally biased region" description="Polar residues" evidence="1">
    <location>
        <begin position="33"/>
        <end position="60"/>
    </location>
</feature>
<feature type="compositionally biased region" description="Low complexity" evidence="1">
    <location>
        <begin position="1"/>
        <end position="32"/>
    </location>
</feature>
<evidence type="ECO:0000256" key="2">
    <source>
        <dbReference type="SAM" id="Phobius"/>
    </source>
</evidence>
<evidence type="ECO:0000313" key="4">
    <source>
        <dbReference type="Proteomes" id="UP001305414"/>
    </source>
</evidence>
<feature type="region of interest" description="Disordered" evidence="1">
    <location>
        <begin position="1"/>
        <end position="73"/>
    </location>
</feature>
<keyword evidence="4" id="KW-1185">Reference proteome</keyword>
<accession>A0AAN7ZA80</accession>
<dbReference type="EMBL" id="JAWHQM010000019">
    <property type="protein sequence ID" value="KAK5631431.1"/>
    <property type="molecule type" value="Genomic_DNA"/>
</dbReference>
<sequence length="269" mass="29374">MSTKATNNNNNNSYGAEAINNNNNNGDNNGNNFQVADSNGTDSSAANASTTNDGEGDNTQISTASSNSTAINNNSNVDNTSGFTNFFGDNSSAAATFATITKSIYAASIITFVSFALQIFVLSAVFVIWLRRRRLQRREKTGGIRGKGGISGYVHPVRYWSLPSDAQQQYANQPPGSHFPSISRPCHNRPQACLGGLQHKLFAPFYLKERKRVITDSGEFLVVIGARGRTSRRIARRSGSADTMLLLLLRRCRRQWSLRGLVIVPYDPS</sequence>
<evidence type="ECO:0000313" key="3">
    <source>
        <dbReference type="EMBL" id="KAK5631431.1"/>
    </source>
</evidence>
<keyword evidence="2" id="KW-0472">Membrane</keyword>
<keyword evidence="2" id="KW-1133">Transmembrane helix</keyword>
<evidence type="ECO:0000256" key="1">
    <source>
        <dbReference type="SAM" id="MobiDB-lite"/>
    </source>
</evidence>
<feature type="compositionally biased region" description="Low complexity" evidence="1">
    <location>
        <begin position="61"/>
        <end position="73"/>
    </location>
</feature>
<comment type="caution">
    <text evidence="3">The sequence shown here is derived from an EMBL/GenBank/DDBJ whole genome shotgun (WGS) entry which is preliminary data.</text>
</comment>
<reference evidence="3 4" key="1">
    <citation type="submission" date="2023-10" db="EMBL/GenBank/DDBJ databases">
        <title>Draft genome sequence of Xylaria bambusicola isolate GMP-LS, the root and basal stem rot pathogen of sugarcane in Indonesia.</title>
        <authorList>
            <person name="Selvaraj P."/>
            <person name="Muralishankar V."/>
            <person name="Muruganantham S."/>
            <person name="Sp S."/>
            <person name="Haryani S."/>
            <person name="Lau K.J.X."/>
            <person name="Naqvi N.I."/>
        </authorList>
    </citation>
    <scope>NUCLEOTIDE SEQUENCE [LARGE SCALE GENOMIC DNA]</scope>
    <source>
        <strain evidence="3">GMP-LS</strain>
    </source>
</reference>
<protein>
    <submittedName>
        <fullName evidence="3">Uncharacterized protein</fullName>
    </submittedName>
</protein>
<gene>
    <name evidence="3" type="ORF">RRF57_007145</name>
</gene>
<proteinExistence type="predicted"/>
<dbReference type="AlphaFoldDB" id="A0AAN7ZA80"/>
<dbReference type="Proteomes" id="UP001305414">
    <property type="component" value="Unassembled WGS sequence"/>
</dbReference>
<organism evidence="3 4">
    <name type="scientific">Xylaria bambusicola</name>
    <dbReference type="NCBI Taxonomy" id="326684"/>
    <lineage>
        <taxon>Eukaryota</taxon>
        <taxon>Fungi</taxon>
        <taxon>Dikarya</taxon>
        <taxon>Ascomycota</taxon>
        <taxon>Pezizomycotina</taxon>
        <taxon>Sordariomycetes</taxon>
        <taxon>Xylariomycetidae</taxon>
        <taxon>Xylariales</taxon>
        <taxon>Xylariaceae</taxon>
        <taxon>Xylaria</taxon>
    </lineage>
</organism>
<name>A0AAN7ZA80_9PEZI</name>
<feature type="transmembrane region" description="Helical" evidence="2">
    <location>
        <begin position="104"/>
        <end position="130"/>
    </location>
</feature>